<feature type="region of interest" description="Disordered" evidence="3">
    <location>
        <begin position="2068"/>
        <end position="2143"/>
    </location>
</feature>
<comment type="caution">
    <text evidence="5">The sequence shown here is derived from an EMBL/GenBank/DDBJ whole genome shotgun (WGS) entry which is preliminary data.</text>
</comment>
<evidence type="ECO:0000256" key="1">
    <source>
        <dbReference type="ARBA" id="ARBA00004123"/>
    </source>
</evidence>
<evidence type="ECO:0000256" key="2">
    <source>
        <dbReference type="ARBA" id="ARBA00023242"/>
    </source>
</evidence>
<evidence type="ECO:0000313" key="5">
    <source>
        <dbReference type="EMBL" id="KAG5192931.1"/>
    </source>
</evidence>
<keyword evidence="6" id="KW-1185">Reference proteome</keyword>
<feature type="compositionally biased region" description="Low complexity" evidence="3">
    <location>
        <begin position="2018"/>
        <end position="2033"/>
    </location>
</feature>
<feature type="region of interest" description="Disordered" evidence="3">
    <location>
        <begin position="526"/>
        <end position="548"/>
    </location>
</feature>
<dbReference type="PANTHER" id="PTHR13681:SF24">
    <property type="entry name" value="TUDOR DOMAIN-CONTAINING PROTEIN 3"/>
    <property type="match status" value="1"/>
</dbReference>
<gene>
    <name evidence="5" type="ORF">JKP88DRAFT_260824</name>
</gene>
<comment type="subcellular location">
    <subcellularLocation>
        <location evidence="1">Nucleus</location>
    </subcellularLocation>
</comment>
<evidence type="ECO:0000256" key="4">
    <source>
        <dbReference type="SAM" id="SignalP"/>
    </source>
</evidence>
<feature type="compositionally biased region" description="Basic and acidic residues" evidence="3">
    <location>
        <begin position="938"/>
        <end position="949"/>
    </location>
</feature>
<dbReference type="OrthoDB" id="2011702at2759"/>
<feature type="compositionally biased region" description="Low complexity" evidence="3">
    <location>
        <begin position="530"/>
        <end position="543"/>
    </location>
</feature>
<sequence>MATSCVFVCLLQAFAKDLGQTTGKPHFDCLLPVTQVVGGGVLNINVPLRTDHLVVRGTYTTISLVIYGHVLPAPPAPPPFLGAALPPVLQPPPLPTSVAATAPLMNGAAAVASSSAAAAQVSQPLSAAAPVTSLSPPALSPPPVLPPAIAAAMTATPVRSSPSAVAPSLKPEAAAPAPAAAVAAAQADKPIPWQPTQMPRLPVCVRTSRVRNVPAPPGTSVDARSITEVDAQLSTAPLQLRALPPPTRLLQQLDAADEFSPQYLLPVGGVEAAAAAARRLRSTPPQELPAALRATAAALRQCFAHGGGGGARRGEGRRVSSAEAFSGAVAEDLAEAVVAALAWCTDEGFGPAGGDGAFCDGRKTGLEGEAGVRAARAALQLLEAMLVAPSLAYAFAAAGGLLCLRTALLSHRVPAGLKALAMGALAQACQHESLLHAVSAAPDDGGESAYEAAVAAAMRYGARHGALRACAELVMAAVAALDCVRAAQDCAMEAGLAAVGEPPGASGGERRLAALSRALLGKDPLPPVSDAAQAAEPEGADAAAPPPLKRLPQWKPALAPSFGAKPLLELAQALFAMEVLLARPCLPMAGVALLDGSAIRGATHANFNINLHAANTAPAELLQEGHSGATAAHRGFSPALLRLLRRHGIVATLAVAAAAVGRAAVADCRHGGAAALAAAAAELLAAIRALALRLLGGGGEAFIGSLVFAAAPEATEVLVAALDGSALRRGARGGVLPLEALADGAPQAAVTPSALAHLLARAAQAAAVAEASLESTAAAAAAGGEAKGEERVPLTLRRLAQVAAASEAGRGAACAALDHALMPLLLGAKAAGAGAATTALLVSTAIAGVDSVQSGRALLQHWGALSDLVAYLARAPQPIADWGTGELAARLLDLRAPFASISAGGVTAAGLLASLRGTATELGDLFASATDGAGVDTSGKDIDGDKASDGGEGGDGKGAAAAADGRARMPLLCTELERMQRAAAPLLTLALAARMLHALADASRSAAYSLQAEGAIAALLRAAGTLTYALARKTNAPLARRLRAQRAVASATDAADGPKPMSVDSSESTGAEAAAEAAGVAAAAAMDVEDSATEQNGKHNAGDDGSDEVPVPPPHDSWSGDAAVADLVWPGPSETAAEEEALWGDGKGAAPALSPAERQAVAARHTRQVLGALVACLRLLRLLLRVLPRGGDDDAQLRDAVMAAILDGQAAIACLPLATAAADTTLPEGCTATPTTVLALRAESLIVGVCRLWLPPHCCDASDSSGGGGGGGGGGGSTEAHHQDGSASPMAVDGEHIEAAVADADGDEAESSAVTAASTMQLIYKHALAAPAHHLGALRLLHALLPPAVPPPLHRLPASLPERDELAARVRLAAAVERKDGLREAALDEVERHMAWHLHCWDLALTPAAAAASVAAASADGDAAAEGAEADAGAPRASSDGSIGALTAAMCHSSSPQVRALAADVAARAAGAGAATARGVTAALLADLQRCVDTYLAGPAAAAAASSEKSDAGGGAAPWLPVCRALQAVHALADADGGAARVALLLQGALAALLPCLGLPRPEPIRAALCALRPFCSGSGRAAEARRHGAPPTSFGVVATAARNVMGKWHRVDLRVHADGAQLLAALAAVPSCAAHVLGALRPRGAEAAGAAVGEGKTTMLLPRLYSGLVKGLEDAQFKYRARAALAAAAAAAREGGGSSAGGGGGGSAGTDARRGDDIDARVLLVARAACWAVLAPLALMTEGLVDAAEVAAVLIPAGTQPGAEPLTKLKAAAEAFVAQFVVVAPQVEALAAQVLAERPAAAAAATKDKKAEAAAAAARAAAAAVAEASVLRLLSTRQYLTVLQDAVAHLHAACEGARRQRSSADVRAALDAAAAAADAAAPQPLEAWFAQRPLVAEGGAPGGVLEETRSGRRILMESGGCFGCEELAEVIGEQQQLDDAAALRVELVDTPLVAAAGSALRTPAVAAARAAAVADAVKRARAAEPLEPYMWRVKRPKRQRTIAAAAAASKGGAAAAQAAGKASPSGADAAGGAREKPKLERVASTGRGRGASASAAAAAAAAADGAATSADAKAPAAAEAAAAPQAPTSMQQTPPHAAAAAAAPPPATAAAAPAASAPAAATSGDPRRRDPRLARDPRRRAS</sequence>
<feature type="compositionally biased region" description="Low complexity" evidence="3">
    <location>
        <begin position="2095"/>
        <end position="2122"/>
    </location>
</feature>
<dbReference type="EMBL" id="JAFCMP010000001">
    <property type="protein sequence ID" value="KAG5192931.1"/>
    <property type="molecule type" value="Genomic_DNA"/>
</dbReference>
<keyword evidence="2" id="KW-0539">Nucleus</keyword>
<dbReference type="Proteomes" id="UP000664859">
    <property type="component" value="Unassembled WGS sequence"/>
</dbReference>
<feature type="region of interest" description="Disordered" evidence="3">
    <location>
        <begin position="2018"/>
        <end position="2050"/>
    </location>
</feature>
<feature type="region of interest" description="Disordered" evidence="3">
    <location>
        <begin position="937"/>
        <end position="962"/>
    </location>
</feature>
<name>A0A835ZHG1_9STRA</name>
<dbReference type="GO" id="GO:0005634">
    <property type="term" value="C:nucleus"/>
    <property type="evidence" value="ECO:0007669"/>
    <property type="project" value="UniProtKB-SubCell"/>
</dbReference>
<accession>A0A835ZHG1</accession>
<protein>
    <submittedName>
        <fullName evidence="5">Uncharacterized protein</fullName>
    </submittedName>
</protein>
<proteinExistence type="predicted"/>
<evidence type="ECO:0000313" key="6">
    <source>
        <dbReference type="Proteomes" id="UP000664859"/>
    </source>
</evidence>
<reference evidence="5" key="1">
    <citation type="submission" date="2021-02" db="EMBL/GenBank/DDBJ databases">
        <title>First Annotated Genome of the Yellow-green Alga Tribonema minus.</title>
        <authorList>
            <person name="Mahan K.M."/>
        </authorList>
    </citation>
    <scope>NUCLEOTIDE SEQUENCE</scope>
    <source>
        <strain evidence="5">UTEX B ZZ1240</strain>
    </source>
</reference>
<feature type="compositionally biased region" description="Gly residues" evidence="3">
    <location>
        <begin position="1265"/>
        <end position="1277"/>
    </location>
</feature>
<feature type="compositionally biased region" description="Low complexity" evidence="3">
    <location>
        <begin position="1065"/>
        <end position="1086"/>
    </location>
</feature>
<dbReference type="PANTHER" id="PTHR13681">
    <property type="entry name" value="SURVIVAL OF MOTOR NEURON-RELATED-SPLICING FACTOR 30-RELATED"/>
    <property type="match status" value="1"/>
</dbReference>
<keyword evidence="4" id="KW-0732">Signal</keyword>
<feature type="region of interest" description="Disordered" evidence="3">
    <location>
        <begin position="1049"/>
        <end position="1121"/>
    </location>
</feature>
<organism evidence="5 6">
    <name type="scientific">Tribonema minus</name>
    <dbReference type="NCBI Taxonomy" id="303371"/>
    <lineage>
        <taxon>Eukaryota</taxon>
        <taxon>Sar</taxon>
        <taxon>Stramenopiles</taxon>
        <taxon>Ochrophyta</taxon>
        <taxon>PX clade</taxon>
        <taxon>Xanthophyceae</taxon>
        <taxon>Tribonematales</taxon>
        <taxon>Tribonemataceae</taxon>
        <taxon>Tribonema</taxon>
    </lineage>
</organism>
<feature type="signal peptide" evidence="4">
    <location>
        <begin position="1"/>
        <end position="19"/>
    </location>
</feature>
<feature type="chain" id="PRO_5033053840" evidence="4">
    <location>
        <begin position="20"/>
        <end position="2143"/>
    </location>
</feature>
<feature type="region of interest" description="Disordered" evidence="3">
    <location>
        <begin position="1263"/>
        <end position="1290"/>
    </location>
</feature>
<feature type="compositionally biased region" description="Basic and acidic residues" evidence="3">
    <location>
        <begin position="2126"/>
        <end position="2137"/>
    </location>
</feature>
<evidence type="ECO:0000256" key="3">
    <source>
        <dbReference type="SAM" id="MobiDB-lite"/>
    </source>
</evidence>
<feature type="compositionally biased region" description="Low complexity" evidence="3">
    <location>
        <begin position="2068"/>
        <end position="2087"/>
    </location>
</feature>